<name>A0AAD7CYD9_MYCRO</name>
<sequence length="276" mass="30632">MLQGESRDILHLHLAQTRSLHHASISGDSFACEFLTDNTDETVLLVNWRIAEFIVIGTPMDKPDLAMFPGHLAVFDRTPDRSRRLPQNQVRIYRIASFDHLWHAVSEFTFANPIHLAQIASVAIDVPVSPLKGFSPLCYARISVAESLIHDAAYELVVAADTLVASQRAPLSFWSRLRGQNPGPKTSPEQSVTTVSGYLIGLSPSSPAVPQLKSVFRHVDFVRYATGRYGLSWKDPHWNVQSLIHAPEDVPPHELTLPGKMLSSPVQMARTDALMV</sequence>
<protein>
    <submittedName>
        <fullName evidence="1">Uncharacterized protein</fullName>
    </submittedName>
</protein>
<reference evidence="1" key="1">
    <citation type="submission" date="2023-03" db="EMBL/GenBank/DDBJ databases">
        <title>Massive genome expansion in bonnet fungi (Mycena s.s.) driven by repeated elements and novel gene families across ecological guilds.</title>
        <authorList>
            <consortium name="Lawrence Berkeley National Laboratory"/>
            <person name="Harder C.B."/>
            <person name="Miyauchi S."/>
            <person name="Viragh M."/>
            <person name="Kuo A."/>
            <person name="Thoen E."/>
            <person name="Andreopoulos B."/>
            <person name="Lu D."/>
            <person name="Skrede I."/>
            <person name="Drula E."/>
            <person name="Henrissat B."/>
            <person name="Morin E."/>
            <person name="Kohler A."/>
            <person name="Barry K."/>
            <person name="LaButti K."/>
            <person name="Morin E."/>
            <person name="Salamov A."/>
            <person name="Lipzen A."/>
            <person name="Mereny Z."/>
            <person name="Hegedus B."/>
            <person name="Baldrian P."/>
            <person name="Stursova M."/>
            <person name="Weitz H."/>
            <person name="Taylor A."/>
            <person name="Grigoriev I.V."/>
            <person name="Nagy L.G."/>
            <person name="Martin F."/>
            <person name="Kauserud H."/>
        </authorList>
    </citation>
    <scope>NUCLEOTIDE SEQUENCE</scope>
    <source>
        <strain evidence="1">CBHHK067</strain>
    </source>
</reference>
<evidence type="ECO:0000313" key="1">
    <source>
        <dbReference type="EMBL" id="KAJ7669134.1"/>
    </source>
</evidence>
<dbReference type="EMBL" id="JARKIE010000188">
    <property type="protein sequence ID" value="KAJ7669134.1"/>
    <property type="molecule type" value="Genomic_DNA"/>
</dbReference>
<organism evidence="1 2">
    <name type="scientific">Mycena rosella</name>
    <name type="common">Pink bonnet</name>
    <name type="synonym">Agaricus rosellus</name>
    <dbReference type="NCBI Taxonomy" id="1033263"/>
    <lineage>
        <taxon>Eukaryota</taxon>
        <taxon>Fungi</taxon>
        <taxon>Dikarya</taxon>
        <taxon>Basidiomycota</taxon>
        <taxon>Agaricomycotina</taxon>
        <taxon>Agaricomycetes</taxon>
        <taxon>Agaricomycetidae</taxon>
        <taxon>Agaricales</taxon>
        <taxon>Marasmiineae</taxon>
        <taxon>Mycenaceae</taxon>
        <taxon>Mycena</taxon>
    </lineage>
</organism>
<keyword evidence="2" id="KW-1185">Reference proteome</keyword>
<dbReference type="AlphaFoldDB" id="A0AAD7CYD9"/>
<comment type="caution">
    <text evidence="1">The sequence shown here is derived from an EMBL/GenBank/DDBJ whole genome shotgun (WGS) entry which is preliminary data.</text>
</comment>
<gene>
    <name evidence="1" type="ORF">B0H17DRAFT_1086772</name>
</gene>
<accession>A0AAD7CYD9</accession>
<dbReference type="Proteomes" id="UP001221757">
    <property type="component" value="Unassembled WGS sequence"/>
</dbReference>
<evidence type="ECO:0000313" key="2">
    <source>
        <dbReference type="Proteomes" id="UP001221757"/>
    </source>
</evidence>
<proteinExistence type="predicted"/>